<dbReference type="InterPro" id="IPR008271">
    <property type="entry name" value="Ser/Thr_kinase_AS"/>
</dbReference>
<comment type="catalytic activity">
    <reaction evidence="11">
        <text>L-seryl-[protein] + ATP = O-phospho-L-seryl-[protein] + ADP + H(+)</text>
        <dbReference type="Rhea" id="RHEA:17989"/>
        <dbReference type="Rhea" id="RHEA-COMP:9863"/>
        <dbReference type="Rhea" id="RHEA-COMP:11604"/>
        <dbReference type="ChEBI" id="CHEBI:15378"/>
        <dbReference type="ChEBI" id="CHEBI:29999"/>
        <dbReference type="ChEBI" id="CHEBI:30616"/>
        <dbReference type="ChEBI" id="CHEBI:83421"/>
        <dbReference type="ChEBI" id="CHEBI:456216"/>
        <dbReference type="EC" id="2.7.11.1"/>
    </reaction>
</comment>
<evidence type="ECO:0000256" key="9">
    <source>
        <dbReference type="ARBA" id="ARBA00023200"/>
    </source>
</evidence>
<dbReference type="GO" id="GO:0005737">
    <property type="term" value="C:cytoplasm"/>
    <property type="evidence" value="ECO:0007669"/>
    <property type="project" value="TreeGrafter"/>
</dbReference>
<evidence type="ECO:0000256" key="2">
    <source>
        <dbReference type="ARBA" id="ARBA00012513"/>
    </source>
</evidence>
<dbReference type="SMART" id="SM00220">
    <property type="entry name" value="S_TKc"/>
    <property type="match status" value="1"/>
</dbReference>
<keyword evidence="5" id="KW-0808">Transferase</keyword>
<dbReference type="Gene3D" id="3.30.200.20">
    <property type="entry name" value="Phosphorylase Kinase, domain 1"/>
    <property type="match status" value="1"/>
</dbReference>
<comment type="catalytic activity">
    <reaction evidence="10">
        <text>L-threonyl-[protein] + ATP = O-phospho-L-threonyl-[protein] + ADP + H(+)</text>
        <dbReference type="Rhea" id="RHEA:46608"/>
        <dbReference type="Rhea" id="RHEA-COMP:11060"/>
        <dbReference type="Rhea" id="RHEA-COMP:11605"/>
        <dbReference type="ChEBI" id="CHEBI:15378"/>
        <dbReference type="ChEBI" id="CHEBI:30013"/>
        <dbReference type="ChEBI" id="CHEBI:30616"/>
        <dbReference type="ChEBI" id="CHEBI:61977"/>
        <dbReference type="ChEBI" id="CHEBI:456216"/>
        <dbReference type="EC" id="2.7.11.1"/>
    </reaction>
</comment>
<dbReference type="AlphaFoldDB" id="A0A7T8GNG4"/>
<dbReference type="PROSITE" id="PS50011">
    <property type="entry name" value="PROTEIN_KINASE_DOM"/>
    <property type="match status" value="1"/>
</dbReference>
<dbReference type="InterPro" id="IPR051138">
    <property type="entry name" value="PIM_Ser/Thr_kinase"/>
</dbReference>
<accession>A0A7T8GNG4</accession>
<dbReference type="EMBL" id="CP045906">
    <property type="protein sequence ID" value="QQP34805.1"/>
    <property type="molecule type" value="Genomic_DNA"/>
</dbReference>
<organism evidence="14 15">
    <name type="scientific">Caligus rogercresseyi</name>
    <name type="common">Sea louse</name>
    <dbReference type="NCBI Taxonomy" id="217165"/>
    <lineage>
        <taxon>Eukaryota</taxon>
        <taxon>Metazoa</taxon>
        <taxon>Ecdysozoa</taxon>
        <taxon>Arthropoda</taxon>
        <taxon>Crustacea</taxon>
        <taxon>Multicrustacea</taxon>
        <taxon>Hexanauplia</taxon>
        <taxon>Copepoda</taxon>
        <taxon>Siphonostomatoida</taxon>
        <taxon>Caligidae</taxon>
        <taxon>Caligus</taxon>
    </lineage>
</organism>
<name>A0A7T8GNG4_CALRO</name>
<dbReference type="Proteomes" id="UP000595437">
    <property type="component" value="Chromosome 17"/>
</dbReference>
<evidence type="ECO:0000256" key="10">
    <source>
        <dbReference type="ARBA" id="ARBA00047899"/>
    </source>
</evidence>
<evidence type="ECO:0000256" key="8">
    <source>
        <dbReference type="ARBA" id="ARBA00022840"/>
    </source>
</evidence>
<dbReference type="PROSITE" id="PS00108">
    <property type="entry name" value="PROTEIN_KINASE_ST"/>
    <property type="match status" value="1"/>
</dbReference>
<keyword evidence="4" id="KW-0723">Serine/threonine-protein kinase</keyword>
<evidence type="ECO:0000313" key="14">
    <source>
        <dbReference type="EMBL" id="QQP34805.1"/>
    </source>
</evidence>
<feature type="non-terminal residue" evidence="14">
    <location>
        <position position="215"/>
    </location>
</feature>
<comment type="subcellular location">
    <subcellularLocation>
        <location evidence="1">Host cytoplasm</location>
    </subcellularLocation>
</comment>
<evidence type="ECO:0000256" key="1">
    <source>
        <dbReference type="ARBA" id="ARBA00004192"/>
    </source>
</evidence>
<dbReference type="GO" id="GO:0005524">
    <property type="term" value="F:ATP binding"/>
    <property type="evidence" value="ECO:0007669"/>
    <property type="project" value="UniProtKB-KW"/>
</dbReference>
<dbReference type="Pfam" id="PF00069">
    <property type="entry name" value="Pkinase"/>
    <property type="match status" value="1"/>
</dbReference>
<evidence type="ECO:0000256" key="3">
    <source>
        <dbReference type="ARBA" id="ARBA00016885"/>
    </source>
</evidence>
<evidence type="ECO:0000256" key="7">
    <source>
        <dbReference type="ARBA" id="ARBA00022777"/>
    </source>
</evidence>
<reference evidence="15" key="1">
    <citation type="submission" date="2021-01" db="EMBL/GenBank/DDBJ databases">
        <title>Caligus Genome Assembly.</title>
        <authorList>
            <person name="Gallardo-Escarate C."/>
        </authorList>
    </citation>
    <scope>NUCLEOTIDE SEQUENCE [LARGE SCALE GENOMIC DNA]</scope>
</reference>
<dbReference type="OrthoDB" id="193931at2759"/>
<keyword evidence="6" id="KW-0547">Nucleotide-binding</keyword>
<evidence type="ECO:0000256" key="4">
    <source>
        <dbReference type="ARBA" id="ARBA00022527"/>
    </source>
</evidence>
<dbReference type="PANTHER" id="PTHR22984">
    <property type="entry name" value="SERINE/THREONINE-PROTEIN KINASE PIM"/>
    <property type="match status" value="1"/>
</dbReference>
<dbReference type="SUPFAM" id="SSF56112">
    <property type="entry name" value="Protein kinase-like (PK-like)"/>
    <property type="match status" value="1"/>
</dbReference>
<protein>
    <recommendedName>
        <fullName evidence="3">Serine/threonine-protein kinase 1</fullName>
        <ecNumber evidence="2">2.7.11.1</ecNumber>
    </recommendedName>
</protein>
<dbReference type="GO" id="GO:0030430">
    <property type="term" value="C:host cell cytoplasm"/>
    <property type="evidence" value="ECO:0007669"/>
    <property type="project" value="UniProtKB-SubCell"/>
</dbReference>
<dbReference type="GO" id="GO:0004674">
    <property type="term" value="F:protein serine/threonine kinase activity"/>
    <property type="evidence" value="ECO:0007669"/>
    <property type="project" value="UniProtKB-KW"/>
</dbReference>
<evidence type="ECO:0000256" key="6">
    <source>
        <dbReference type="ARBA" id="ARBA00022741"/>
    </source>
</evidence>
<dbReference type="Gene3D" id="1.10.510.10">
    <property type="entry name" value="Transferase(Phosphotransferase) domain 1"/>
    <property type="match status" value="1"/>
</dbReference>
<evidence type="ECO:0000256" key="5">
    <source>
        <dbReference type="ARBA" id="ARBA00022679"/>
    </source>
</evidence>
<dbReference type="EC" id="2.7.11.1" evidence="2"/>
<evidence type="ECO:0000256" key="11">
    <source>
        <dbReference type="ARBA" id="ARBA00048679"/>
    </source>
</evidence>
<keyword evidence="8" id="KW-0067">ATP-binding</keyword>
<keyword evidence="15" id="KW-1185">Reference proteome</keyword>
<dbReference type="InterPro" id="IPR011009">
    <property type="entry name" value="Kinase-like_dom_sf"/>
</dbReference>
<keyword evidence="7" id="KW-0418">Kinase</keyword>
<keyword evidence="9" id="KW-1035">Host cytoplasm</keyword>
<sequence>MELSGVSNPSLEHLLLHGDSELLPKSGSNTGPSKQTLLKATELPRERKIMSLKEFQNTYTLGPLLGKGGFGTVHAAVRNRDGLPGPQNDPQAPHRGIRHAPRSLPPQTRPRHSGVLGVLDYHELPDRFVISMERVPNCKDLFDYISDSGPIPETLALHMFRQIVDTVSRCQGDAGVIHRDIKDENILVDTKTHRIKLIDFGSAADYHEDVYTDFD</sequence>
<proteinExistence type="predicted"/>
<evidence type="ECO:0000313" key="15">
    <source>
        <dbReference type="Proteomes" id="UP000595437"/>
    </source>
</evidence>
<feature type="domain" description="Protein kinase" evidence="13">
    <location>
        <begin position="59"/>
        <end position="215"/>
    </location>
</feature>
<gene>
    <name evidence="14" type="ORF">FKW44_022823</name>
</gene>
<dbReference type="PANTHER" id="PTHR22984:SF25">
    <property type="entry name" value="PROTEIN KINASE DOMAIN-CONTAINING PROTEIN"/>
    <property type="match status" value="1"/>
</dbReference>
<evidence type="ECO:0000256" key="12">
    <source>
        <dbReference type="SAM" id="MobiDB-lite"/>
    </source>
</evidence>
<evidence type="ECO:0000259" key="13">
    <source>
        <dbReference type="PROSITE" id="PS50011"/>
    </source>
</evidence>
<feature type="region of interest" description="Disordered" evidence="12">
    <location>
        <begin position="77"/>
        <end position="111"/>
    </location>
</feature>
<dbReference type="InterPro" id="IPR000719">
    <property type="entry name" value="Prot_kinase_dom"/>
</dbReference>